<reference evidence="5" key="1">
    <citation type="journal article" date="2020" name="Stud. Mycol.">
        <title>101 Dothideomycetes genomes: a test case for predicting lifestyles and emergence of pathogens.</title>
        <authorList>
            <person name="Haridas S."/>
            <person name="Albert R."/>
            <person name="Binder M."/>
            <person name="Bloem J."/>
            <person name="Labutti K."/>
            <person name="Salamov A."/>
            <person name="Andreopoulos B."/>
            <person name="Baker S."/>
            <person name="Barry K."/>
            <person name="Bills G."/>
            <person name="Bluhm B."/>
            <person name="Cannon C."/>
            <person name="Castanera R."/>
            <person name="Culley D."/>
            <person name="Daum C."/>
            <person name="Ezra D."/>
            <person name="Gonzalez J."/>
            <person name="Henrissat B."/>
            <person name="Kuo A."/>
            <person name="Liang C."/>
            <person name="Lipzen A."/>
            <person name="Lutzoni F."/>
            <person name="Magnuson J."/>
            <person name="Mondo S."/>
            <person name="Nolan M."/>
            <person name="Ohm R."/>
            <person name="Pangilinan J."/>
            <person name="Park H.-J."/>
            <person name="Ramirez L."/>
            <person name="Alfaro M."/>
            <person name="Sun H."/>
            <person name="Tritt A."/>
            <person name="Yoshinaga Y."/>
            <person name="Zwiers L.-H."/>
            <person name="Turgeon B."/>
            <person name="Goodwin S."/>
            <person name="Spatafora J."/>
            <person name="Crous P."/>
            <person name="Grigoriev I."/>
        </authorList>
    </citation>
    <scope>NUCLEOTIDE SEQUENCE</scope>
    <source>
        <strain evidence="5">CBS 125425</strain>
    </source>
</reference>
<dbReference type="InterPro" id="IPR029058">
    <property type="entry name" value="AB_hydrolase_fold"/>
</dbReference>
<comment type="similarity">
    <text evidence="1 3">Belongs to the type-B carboxylesterase/lipase family.</text>
</comment>
<dbReference type="PROSITE" id="PS00122">
    <property type="entry name" value="CARBOXYLESTERASE_B_1"/>
    <property type="match status" value="1"/>
</dbReference>
<dbReference type="InterPro" id="IPR019826">
    <property type="entry name" value="Carboxylesterase_B_AS"/>
</dbReference>
<feature type="chain" id="PRO_5040532415" description="Carboxylic ester hydrolase" evidence="3">
    <location>
        <begin position="20"/>
        <end position="602"/>
    </location>
</feature>
<dbReference type="InterPro" id="IPR002018">
    <property type="entry name" value="CarbesteraseB"/>
</dbReference>
<dbReference type="Pfam" id="PF00135">
    <property type="entry name" value="COesterase"/>
    <property type="match status" value="1"/>
</dbReference>
<dbReference type="EMBL" id="ML996206">
    <property type="protein sequence ID" value="KAF2730933.1"/>
    <property type="molecule type" value="Genomic_DNA"/>
</dbReference>
<dbReference type="Proteomes" id="UP000799444">
    <property type="component" value="Unassembled WGS sequence"/>
</dbReference>
<comment type="caution">
    <text evidence="5">The sequence shown here is derived from an EMBL/GenBank/DDBJ whole genome shotgun (WGS) entry which is preliminary data.</text>
</comment>
<dbReference type="InterPro" id="IPR050309">
    <property type="entry name" value="Type-B_Carboxylest/Lipase"/>
</dbReference>
<dbReference type="OrthoDB" id="408631at2759"/>
<gene>
    <name evidence="5" type="ORF">EJ04DRAFT_584806</name>
</gene>
<evidence type="ECO:0000256" key="2">
    <source>
        <dbReference type="ARBA" id="ARBA00022801"/>
    </source>
</evidence>
<dbReference type="PANTHER" id="PTHR11559">
    <property type="entry name" value="CARBOXYLESTERASE"/>
    <property type="match status" value="1"/>
</dbReference>
<dbReference type="GO" id="GO:0016787">
    <property type="term" value="F:hydrolase activity"/>
    <property type="evidence" value="ECO:0007669"/>
    <property type="project" value="UniProtKB-KW"/>
</dbReference>
<dbReference type="SUPFAM" id="SSF53474">
    <property type="entry name" value="alpha/beta-Hydrolases"/>
    <property type="match status" value="1"/>
</dbReference>
<keyword evidence="3" id="KW-0732">Signal</keyword>
<evidence type="ECO:0000313" key="6">
    <source>
        <dbReference type="Proteomes" id="UP000799444"/>
    </source>
</evidence>
<feature type="signal peptide" evidence="3">
    <location>
        <begin position="1"/>
        <end position="19"/>
    </location>
</feature>
<dbReference type="EC" id="3.1.1.-" evidence="3"/>
<sequence>MHSLHLAVAVTTLWSCASAQYQPTRFEARQTDPLGYNANNSLQVDLGYAIIEGVGNASTGLNTFFGVRYAAPPIGSLRWQPPQAPALNRSSVISAAEYGPICPQSFDAIPGQPFILGDEDCLSLNIYAPQNAVDLPVLVWIHGGGYGFYNGQQDQTELINTNNNSFIGVSIQYRLGAFGFLSSDEVYRYGVVNAGLLDQKFAFEWIQEHIGSFGGDPRKVTISGLSAGAGSVMLHTIAYGGTLGTSLFRNSITSSPYLPTQYTYNDFVPSQAYYAFATAAGCPPTYAYGNASQTIFACLQSQDTETLQKASNDISTSGVYGSWAFLPVTDGLFIQSTPSQALLKRKINGHNHLTSNMAEEGPAYTPQTIHTEPDLTTWLHRQFPLLTALDIHKILHYYPFTNTTTGLYPTSGASGPTAITTSLIASGHQQRANLILGESTFMCPSYWLATAFSSPDSASAHHAWKYQYSVPAALHGYDLEAYFGPARQNQGHELRRALQTSWGNFVRFGDPNGVDGGNASTRVLGEEEWPEFATGEGLRMVDFNQTGGTEFEFLAVQTNRTVVLFGEPGLRREVRVVDAWGWEGGRGVRCDFWRSLGGIVPE</sequence>
<evidence type="ECO:0000313" key="5">
    <source>
        <dbReference type="EMBL" id="KAF2730933.1"/>
    </source>
</evidence>
<evidence type="ECO:0000256" key="1">
    <source>
        <dbReference type="ARBA" id="ARBA00005964"/>
    </source>
</evidence>
<accession>A0A9P4UZE9</accession>
<evidence type="ECO:0000256" key="3">
    <source>
        <dbReference type="RuleBase" id="RU361235"/>
    </source>
</evidence>
<keyword evidence="2 3" id="KW-0378">Hydrolase</keyword>
<protein>
    <recommendedName>
        <fullName evidence="3">Carboxylic ester hydrolase</fullName>
        <ecNumber evidence="3">3.1.1.-</ecNumber>
    </recommendedName>
</protein>
<keyword evidence="6" id="KW-1185">Reference proteome</keyword>
<dbReference type="Gene3D" id="3.40.50.1820">
    <property type="entry name" value="alpha/beta hydrolase"/>
    <property type="match status" value="1"/>
</dbReference>
<dbReference type="AlphaFoldDB" id="A0A9P4UZE9"/>
<organism evidence="5 6">
    <name type="scientific">Polyplosphaeria fusca</name>
    <dbReference type="NCBI Taxonomy" id="682080"/>
    <lineage>
        <taxon>Eukaryota</taxon>
        <taxon>Fungi</taxon>
        <taxon>Dikarya</taxon>
        <taxon>Ascomycota</taxon>
        <taxon>Pezizomycotina</taxon>
        <taxon>Dothideomycetes</taxon>
        <taxon>Pleosporomycetidae</taxon>
        <taxon>Pleosporales</taxon>
        <taxon>Tetraplosphaeriaceae</taxon>
        <taxon>Polyplosphaeria</taxon>
    </lineage>
</organism>
<evidence type="ECO:0000259" key="4">
    <source>
        <dbReference type="Pfam" id="PF00135"/>
    </source>
</evidence>
<name>A0A9P4UZE9_9PLEO</name>
<proteinExistence type="inferred from homology"/>
<feature type="domain" description="Carboxylesterase type B" evidence="4">
    <location>
        <begin position="43"/>
        <end position="541"/>
    </location>
</feature>